<dbReference type="Proteomes" id="UP000682733">
    <property type="component" value="Unassembled WGS sequence"/>
</dbReference>
<name>A0A8S2FX41_9BILA</name>
<dbReference type="EMBL" id="CAJNOK010045611">
    <property type="protein sequence ID" value="CAF1579772.1"/>
    <property type="molecule type" value="Genomic_DNA"/>
</dbReference>
<sequence length="210" mass="24778">KLLYKSYQDLWATLYKDKMESENDRKTENGLMSVKYKEQMIELMYKYYSATDLKIAQNLEQLADIYKTLQRHDGVLINLEKALEIRLQEVDPRLSPIIAISQNITNLYIKHRQDFQSALQYQLINHKYTLEYNELKSSASKDSKEDVEESREKIAGSHIGLADLYLELQQYDSAIEHLEIAMTLYKQVKKSFEKQEAIEEKVKSIKQQQQ</sequence>
<feature type="non-terminal residue" evidence="1">
    <location>
        <position position="1"/>
    </location>
</feature>
<proteinExistence type="predicted"/>
<dbReference type="InterPro" id="IPR019734">
    <property type="entry name" value="TPR_rpt"/>
</dbReference>
<evidence type="ECO:0000313" key="3">
    <source>
        <dbReference type="Proteomes" id="UP000677228"/>
    </source>
</evidence>
<evidence type="ECO:0000313" key="1">
    <source>
        <dbReference type="EMBL" id="CAF1579772.1"/>
    </source>
</evidence>
<dbReference type="Pfam" id="PF13181">
    <property type="entry name" value="TPR_8"/>
    <property type="match status" value="1"/>
</dbReference>
<dbReference type="Proteomes" id="UP000677228">
    <property type="component" value="Unassembled WGS sequence"/>
</dbReference>
<dbReference type="SUPFAM" id="SSF48452">
    <property type="entry name" value="TPR-like"/>
    <property type="match status" value="1"/>
</dbReference>
<dbReference type="AlphaFoldDB" id="A0A8S2FX41"/>
<organism evidence="1 3">
    <name type="scientific">Didymodactylos carnosus</name>
    <dbReference type="NCBI Taxonomy" id="1234261"/>
    <lineage>
        <taxon>Eukaryota</taxon>
        <taxon>Metazoa</taxon>
        <taxon>Spiralia</taxon>
        <taxon>Gnathifera</taxon>
        <taxon>Rotifera</taxon>
        <taxon>Eurotatoria</taxon>
        <taxon>Bdelloidea</taxon>
        <taxon>Philodinida</taxon>
        <taxon>Philodinidae</taxon>
        <taxon>Didymodactylos</taxon>
    </lineage>
</organism>
<evidence type="ECO:0000313" key="2">
    <source>
        <dbReference type="EMBL" id="CAF4378513.1"/>
    </source>
</evidence>
<dbReference type="InterPro" id="IPR011990">
    <property type="entry name" value="TPR-like_helical_dom_sf"/>
</dbReference>
<gene>
    <name evidence="1" type="ORF">OVA965_LOCUS40888</name>
    <name evidence="2" type="ORF">TMI583_LOCUS42415</name>
</gene>
<dbReference type="Gene3D" id="1.25.40.10">
    <property type="entry name" value="Tetratricopeptide repeat domain"/>
    <property type="match status" value="1"/>
</dbReference>
<reference evidence="1" key="1">
    <citation type="submission" date="2021-02" db="EMBL/GenBank/DDBJ databases">
        <authorList>
            <person name="Nowell W R."/>
        </authorList>
    </citation>
    <scope>NUCLEOTIDE SEQUENCE</scope>
</reference>
<accession>A0A8S2FX41</accession>
<evidence type="ECO:0008006" key="4">
    <source>
        <dbReference type="Google" id="ProtNLM"/>
    </source>
</evidence>
<protein>
    <recommendedName>
        <fullName evidence="4">Tetratricopeptide repeat protein</fullName>
    </recommendedName>
</protein>
<dbReference type="EMBL" id="CAJOBA010068659">
    <property type="protein sequence ID" value="CAF4378513.1"/>
    <property type="molecule type" value="Genomic_DNA"/>
</dbReference>
<comment type="caution">
    <text evidence="1">The sequence shown here is derived from an EMBL/GenBank/DDBJ whole genome shotgun (WGS) entry which is preliminary data.</text>
</comment>